<gene>
    <name evidence="1" type="ORF">ABFV83_00055</name>
</gene>
<dbReference type="EMBL" id="CP157940">
    <property type="protein sequence ID" value="XBS54220.1"/>
    <property type="molecule type" value="Genomic_DNA"/>
</dbReference>
<name>A0AAU7PPQ7_9FIRM</name>
<organism evidence="1">
    <name type="scientific">Lacrimispora sp. BS-2</name>
    <dbReference type="NCBI Taxonomy" id="3151850"/>
    <lineage>
        <taxon>Bacteria</taxon>
        <taxon>Bacillati</taxon>
        <taxon>Bacillota</taxon>
        <taxon>Clostridia</taxon>
        <taxon>Lachnospirales</taxon>
        <taxon>Lachnospiraceae</taxon>
        <taxon>Lacrimispora</taxon>
    </lineage>
</organism>
<sequence length="130" mass="14684">MSNPIMLSNTIRMSDNKIKAKDLVLTGKVFFESEDFVLRGVKINFRYDGGKKTDIIDSISYSCVDPLTFNSVTFKVNTTKPVIEQDTIDKATEAIHLNIPIDEAIIKIYKLEFGMVFLSITVPFVKLSEN</sequence>
<evidence type="ECO:0008006" key="2">
    <source>
        <dbReference type="Google" id="ProtNLM"/>
    </source>
</evidence>
<accession>A0AAU7PPQ7</accession>
<evidence type="ECO:0000313" key="1">
    <source>
        <dbReference type="EMBL" id="XBS54220.1"/>
    </source>
</evidence>
<dbReference type="RefSeq" id="WP_349946726.1">
    <property type="nucleotide sequence ID" value="NZ_CP157940.1"/>
</dbReference>
<dbReference type="AlphaFoldDB" id="A0AAU7PPQ7"/>
<proteinExistence type="predicted"/>
<reference evidence="1" key="1">
    <citation type="submission" date="2024-06" db="EMBL/GenBank/DDBJ databases">
        <title>Lacrimispora cavernae sp. nov., a novel anaerobe isolated from bat guano pile inside a cave.</title>
        <authorList>
            <person name="Miller S.L."/>
            <person name="Lu N."/>
            <person name="King J."/>
            <person name="Sankaranarayanan K."/>
            <person name="Lawson P.A."/>
        </authorList>
    </citation>
    <scope>NUCLEOTIDE SEQUENCE</scope>
    <source>
        <strain evidence="1">BS-2</strain>
    </source>
</reference>
<protein>
    <recommendedName>
        <fullName evidence="2">SipL SPOCS domain-containing protein</fullName>
    </recommendedName>
</protein>